<feature type="region of interest" description="Disordered" evidence="1">
    <location>
        <begin position="144"/>
        <end position="198"/>
    </location>
</feature>
<evidence type="ECO:0000313" key="3">
    <source>
        <dbReference type="Proteomes" id="UP001412067"/>
    </source>
</evidence>
<comment type="caution">
    <text evidence="2">The sequence shown here is derived from an EMBL/GenBank/DDBJ whole genome shotgun (WGS) entry which is preliminary data.</text>
</comment>
<dbReference type="EMBL" id="JBBWWR010000008">
    <property type="protein sequence ID" value="KAK8962441.1"/>
    <property type="molecule type" value="Genomic_DNA"/>
</dbReference>
<feature type="compositionally biased region" description="Basic and acidic residues" evidence="1">
    <location>
        <begin position="151"/>
        <end position="167"/>
    </location>
</feature>
<evidence type="ECO:0000256" key="1">
    <source>
        <dbReference type="SAM" id="MobiDB-lite"/>
    </source>
</evidence>
<gene>
    <name evidence="2" type="ORF">KSP40_PGU018035</name>
</gene>
<protein>
    <recommendedName>
        <fullName evidence="4">Transposase</fullName>
    </recommendedName>
</protein>
<evidence type="ECO:0008006" key="4">
    <source>
        <dbReference type="Google" id="ProtNLM"/>
    </source>
</evidence>
<reference evidence="2 3" key="1">
    <citation type="journal article" date="2022" name="Nat. Plants">
        <title>Genomes of leafy and leafless Platanthera orchids illuminate the evolution of mycoheterotrophy.</title>
        <authorList>
            <person name="Li M.H."/>
            <person name="Liu K.W."/>
            <person name="Li Z."/>
            <person name="Lu H.C."/>
            <person name="Ye Q.L."/>
            <person name="Zhang D."/>
            <person name="Wang J.Y."/>
            <person name="Li Y.F."/>
            <person name="Zhong Z.M."/>
            <person name="Liu X."/>
            <person name="Yu X."/>
            <person name="Liu D.K."/>
            <person name="Tu X.D."/>
            <person name="Liu B."/>
            <person name="Hao Y."/>
            <person name="Liao X.Y."/>
            <person name="Jiang Y.T."/>
            <person name="Sun W.H."/>
            <person name="Chen J."/>
            <person name="Chen Y.Q."/>
            <person name="Ai Y."/>
            <person name="Zhai J.W."/>
            <person name="Wu S.S."/>
            <person name="Zhou Z."/>
            <person name="Hsiao Y.Y."/>
            <person name="Wu W.L."/>
            <person name="Chen Y.Y."/>
            <person name="Lin Y.F."/>
            <person name="Hsu J.L."/>
            <person name="Li C.Y."/>
            <person name="Wang Z.W."/>
            <person name="Zhao X."/>
            <person name="Zhong W.Y."/>
            <person name="Ma X.K."/>
            <person name="Ma L."/>
            <person name="Huang J."/>
            <person name="Chen G.Z."/>
            <person name="Huang M.Z."/>
            <person name="Huang L."/>
            <person name="Peng D.H."/>
            <person name="Luo Y.B."/>
            <person name="Zou S.Q."/>
            <person name="Chen S.P."/>
            <person name="Lan S."/>
            <person name="Tsai W.C."/>
            <person name="Van de Peer Y."/>
            <person name="Liu Z.J."/>
        </authorList>
    </citation>
    <scope>NUCLEOTIDE SEQUENCE [LARGE SCALE GENOMIC DNA]</scope>
    <source>
        <strain evidence="2">Lor288</strain>
    </source>
</reference>
<organism evidence="2 3">
    <name type="scientific">Platanthera guangdongensis</name>
    <dbReference type="NCBI Taxonomy" id="2320717"/>
    <lineage>
        <taxon>Eukaryota</taxon>
        <taxon>Viridiplantae</taxon>
        <taxon>Streptophyta</taxon>
        <taxon>Embryophyta</taxon>
        <taxon>Tracheophyta</taxon>
        <taxon>Spermatophyta</taxon>
        <taxon>Magnoliopsida</taxon>
        <taxon>Liliopsida</taxon>
        <taxon>Asparagales</taxon>
        <taxon>Orchidaceae</taxon>
        <taxon>Orchidoideae</taxon>
        <taxon>Orchideae</taxon>
        <taxon>Orchidinae</taxon>
        <taxon>Platanthera</taxon>
    </lineage>
</organism>
<proteinExistence type="predicted"/>
<feature type="compositionally biased region" description="Low complexity" evidence="1">
    <location>
        <begin position="168"/>
        <end position="188"/>
    </location>
</feature>
<keyword evidence="3" id="KW-1185">Reference proteome</keyword>
<name>A0ABR2MEL3_9ASPA</name>
<sequence>MILCLRTYLEIAETGAFWFWEPWCMLLWRVVKLVLSSQIAKSVYIESVQLETVEGLDLATVQGFSLRRRPWRGKYVERAKGSPAVGDPRRRYRIQSDRKIAMCSVHPTEQATLQCLGCLKSKIPVSKSIIARLCAVYDCRSTRPRRNPAGSHKDKPAARQSGVHDDQSSNSGSRGRGSASPSSSNSSAKHAGRRCKLPKDAGRSTHILDVSEDLLLGKLDIDDDYIDDELDPAMKEELDKSAKLKFVCFVCVFIEKFLL</sequence>
<evidence type="ECO:0000313" key="2">
    <source>
        <dbReference type="EMBL" id="KAK8962441.1"/>
    </source>
</evidence>
<accession>A0ABR2MEL3</accession>
<dbReference type="Proteomes" id="UP001412067">
    <property type="component" value="Unassembled WGS sequence"/>
</dbReference>